<dbReference type="InterPro" id="IPR052514">
    <property type="entry name" value="SAM-dependent_MTase"/>
</dbReference>
<keyword evidence="3" id="KW-1185">Reference proteome</keyword>
<dbReference type="Gene3D" id="3.40.50.720">
    <property type="entry name" value="NAD(P)-binding Rossmann-like Domain"/>
    <property type="match status" value="1"/>
</dbReference>
<dbReference type="Proteomes" id="UP001203004">
    <property type="component" value="Unassembled WGS sequence"/>
</dbReference>
<keyword evidence="2" id="KW-0808">Transferase</keyword>
<dbReference type="Gene3D" id="3.40.50.150">
    <property type="entry name" value="Vaccinia Virus protein VP39"/>
    <property type="match status" value="1"/>
</dbReference>
<dbReference type="Pfam" id="PF05050">
    <property type="entry name" value="Methyltransf_21"/>
    <property type="match status" value="1"/>
</dbReference>
<reference evidence="2 3" key="1">
    <citation type="submission" date="2022-05" db="EMBL/GenBank/DDBJ databases">
        <title>Sporolactobacillus sp nov CPB3-1, isolated from tree bark (Mangifera indica L.).</title>
        <authorList>
            <person name="Phuengjayaem S."/>
            <person name="Tanasupawat S."/>
        </authorList>
    </citation>
    <scope>NUCLEOTIDE SEQUENCE [LARGE SCALE GENOMIC DNA]</scope>
    <source>
        <strain evidence="2 3">CPB3-1</strain>
    </source>
</reference>
<comment type="caution">
    <text evidence="2">The sequence shown here is derived from an EMBL/GenBank/DDBJ whole genome shotgun (WGS) entry which is preliminary data.</text>
</comment>
<gene>
    <name evidence="2" type="ORF">M3N64_10095</name>
</gene>
<evidence type="ECO:0000313" key="3">
    <source>
        <dbReference type="Proteomes" id="UP001203004"/>
    </source>
</evidence>
<dbReference type="RefSeq" id="WP_249101864.1">
    <property type="nucleotide sequence ID" value="NZ_JAMAST010000012.1"/>
</dbReference>
<dbReference type="GO" id="GO:0032259">
    <property type="term" value="P:methylation"/>
    <property type="evidence" value="ECO:0007669"/>
    <property type="project" value="UniProtKB-KW"/>
</dbReference>
<evidence type="ECO:0000259" key="1">
    <source>
        <dbReference type="Pfam" id="PF05050"/>
    </source>
</evidence>
<sequence length="368" mass="42534">MNSFIDLLKKKDGMQNYYQQCVESVSHANEIVLFGCGRGGRNVFDLFAENGINKNVVAFCDNNADKQGTTFLGLDVFAPAKAANQFPNAFYIISCVDNVEPTNQLIDLGIKESHVTTFDFTWNDSKQTNFEYIMQHVQEFETVYHLLADDLSKRVYVNLLNYKITREQKYLNEIFNPFEKQYFNDLVPFKKGQVFVDVGAYVGDTLESYVNWSQGNYGKVYCFEPNVVNYQRLNQKVRQNDWHDVLTYQLGISKSKNKLFFDPMSPGGGFLSNRGTMAVPVDTLDHFLNNEQVDFIKLDLEGEEYNALAGGKNLIQKYRPVLAVCVYHKKDDFYQLVRYIKELCPDYQLYFRHYSLTEGETVCYALPK</sequence>
<dbReference type="PANTHER" id="PTHR34203">
    <property type="entry name" value="METHYLTRANSFERASE, FKBM FAMILY PROTEIN"/>
    <property type="match status" value="1"/>
</dbReference>
<dbReference type="InterPro" id="IPR029063">
    <property type="entry name" value="SAM-dependent_MTases_sf"/>
</dbReference>
<keyword evidence="2" id="KW-0489">Methyltransferase</keyword>
<dbReference type="InterPro" id="IPR006342">
    <property type="entry name" value="FkbM_mtfrase"/>
</dbReference>
<dbReference type="GO" id="GO:0008168">
    <property type="term" value="F:methyltransferase activity"/>
    <property type="evidence" value="ECO:0007669"/>
    <property type="project" value="UniProtKB-KW"/>
</dbReference>
<proteinExistence type="predicted"/>
<feature type="domain" description="Methyltransferase FkbM" evidence="1">
    <location>
        <begin position="197"/>
        <end position="342"/>
    </location>
</feature>
<dbReference type="PANTHER" id="PTHR34203:SF15">
    <property type="entry name" value="SLL1173 PROTEIN"/>
    <property type="match status" value="1"/>
</dbReference>
<dbReference type="EMBL" id="JAMAST010000012">
    <property type="protein sequence ID" value="MCL1632288.1"/>
    <property type="molecule type" value="Genomic_DNA"/>
</dbReference>
<dbReference type="NCBIfam" id="TIGR01444">
    <property type="entry name" value="fkbM_fam"/>
    <property type="match status" value="1"/>
</dbReference>
<name>A0ABT0MC98_9BACL</name>
<accession>A0ABT0MC98</accession>
<organism evidence="2 3">
    <name type="scientific">Sporolactobacillus mangiferae</name>
    <dbReference type="NCBI Taxonomy" id="2940498"/>
    <lineage>
        <taxon>Bacteria</taxon>
        <taxon>Bacillati</taxon>
        <taxon>Bacillota</taxon>
        <taxon>Bacilli</taxon>
        <taxon>Bacillales</taxon>
        <taxon>Sporolactobacillaceae</taxon>
        <taxon>Sporolactobacillus</taxon>
    </lineage>
</organism>
<evidence type="ECO:0000313" key="2">
    <source>
        <dbReference type="EMBL" id="MCL1632288.1"/>
    </source>
</evidence>
<dbReference type="SUPFAM" id="SSF53335">
    <property type="entry name" value="S-adenosyl-L-methionine-dependent methyltransferases"/>
    <property type="match status" value="1"/>
</dbReference>
<protein>
    <submittedName>
        <fullName evidence="2">FkbM family methyltransferase</fullName>
    </submittedName>
</protein>